<feature type="region of interest" description="Disordered" evidence="1">
    <location>
        <begin position="621"/>
        <end position="650"/>
    </location>
</feature>
<dbReference type="SUPFAM" id="SSF50998">
    <property type="entry name" value="Quinoprotein alcohol dehydrogenase-like"/>
    <property type="match status" value="1"/>
</dbReference>
<gene>
    <name evidence="2" type="ORF">H8B09_09850</name>
</gene>
<dbReference type="RefSeq" id="WP_191203330.1">
    <property type="nucleotide sequence ID" value="NZ_JACXZA010000002.1"/>
</dbReference>
<name>A0ABR8MVN3_9BACL</name>
<dbReference type="InterPro" id="IPR011047">
    <property type="entry name" value="Quinoprotein_ADH-like_sf"/>
</dbReference>
<dbReference type="Proteomes" id="UP000609346">
    <property type="component" value="Unassembled WGS sequence"/>
</dbReference>
<evidence type="ECO:0000313" key="3">
    <source>
        <dbReference type="Proteomes" id="UP000609346"/>
    </source>
</evidence>
<evidence type="ECO:0008006" key="4">
    <source>
        <dbReference type="Google" id="ProtNLM"/>
    </source>
</evidence>
<accession>A0ABR8MVN3</accession>
<dbReference type="Gene3D" id="2.130.10.10">
    <property type="entry name" value="YVTN repeat-like/Quinoprotein amine dehydrogenase"/>
    <property type="match status" value="2"/>
</dbReference>
<keyword evidence="3" id="KW-1185">Reference proteome</keyword>
<evidence type="ECO:0000256" key="1">
    <source>
        <dbReference type="SAM" id="MobiDB-lite"/>
    </source>
</evidence>
<protein>
    <recommendedName>
        <fullName evidence="4">WD40 repeat domain-containing protein</fullName>
    </recommendedName>
</protein>
<reference evidence="2 3" key="1">
    <citation type="submission" date="2020-09" db="EMBL/GenBank/DDBJ databases">
        <title>Paenibacillus sp. strain PR3 16S rRNA gene Genome sequencing and assembly.</title>
        <authorList>
            <person name="Kim J."/>
        </authorList>
    </citation>
    <scope>NUCLEOTIDE SEQUENCE [LARGE SCALE GENOMIC DNA]</scope>
    <source>
        <strain evidence="2 3">PR3</strain>
    </source>
</reference>
<organism evidence="2 3">
    <name type="scientific">Paenibacillus terricola</name>
    <dbReference type="NCBI Taxonomy" id="2763503"/>
    <lineage>
        <taxon>Bacteria</taxon>
        <taxon>Bacillati</taxon>
        <taxon>Bacillota</taxon>
        <taxon>Bacilli</taxon>
        <taxon>Bacillales</taxon>
        <taxon>Paenibacillaceae</taxon>
        <taxon>Paenibacillus</taxon>
    </lineage>
</organism>
<evidence type="ECO:0000313" key="2">
    <source>
        <dbReference type="EMBL" id="MBD3919057.1"/>
    </source>
</evidence>
<sequence length="650" mass="73712">MNVQDRMMRMIYVPCKNAILASDVKGRIHLLDLDLNLLRSSPTTSYNEPKNGLFATDRFVFTKDRRGSIAKWDLDTLQPLDIYDDMYLRDDVGLMEGEEPSPASNRGLAVVNGKVYGNNGYSQFAVIDANSFELLEIRKPFSANSFVDCINVECADTHAVSETSGLLHLGNLETGHFPITLKVDNNNVHWVRYDRRHDRFWATQDAGINEHENIRNGVITVEKDGTGLQLYNFTDDDIEFLEFDHESRYVYTGGFDGHIYVFDNTNKELRLNRIIGPFPYSIINMLYVSDDELYVLMQNGELVRSDRHGNITARSNYAGRCVWQMEPHPVDESLLYCALDDGVQVIRYRNGIYNSIQIDRIAQHQHAFGIIRRVYPFPDGSYAAIGRKNVVFRAAEDGTLLWYRKVLGLPRSLSLSHGFDKLMVSTDDGYVTEFNAEDGTKLDEFSTEGIPVWACTYSMDGRRMFFTRNANLYVYAADSKDLLHHDNSLKLFPKRFLPTREGKMYIVGAFGYVEFDLDTYEVKKEFIELLVNTKENGKILDGYAHVISYGYQLGSYQEEDGEMVGLIEQIQDFPKAMAGRIGDDGVPILLVGGRGNFVNVYRVIEGVPEKVREFYFASTRTSADGGRSGAEGESGRTTTPIINDEPAVYA</sequence>
<proteinExistence type="predicted"/>
<dbReference type="EMBL" id="JACXZA010000002">
    <property type="protein sequence ID" value="MBD3919057.1"/>
    <property type="molecule type" value="Genomic_DNA"/>
</dbReference>
<comment type="caution">
    <text evidence="2">The sequence shown here is derived from an EMBL/GenBank/DDBJ whole genome shotgun (WGS) entry which is preliminary data.</text>
</comment>
<dbReference type="InterPro" id="IPR015943">
    <property type="entry name" value="WD40/YVTN_repeat-like_dom_sf"/>
</dbReference>